<evidence type="ECO:0000256" key="1">
    <source>
        <dbReference type="SAM" id="MobiDB-lite"/>
    </source>
</evidence>
<dbReference type="EMBL" id="LBZW01000003">
    <property type="protein sequence ID" value="KKR79719.1"/>
    <property type="molecule type" value="Genomic_DNA"/>
</dbReference>
<comment type="caution">
    <text evidence="2">The sequence shown here is derived from an EMBL/GenBank/DDBJ whole genome shotgun (WGS) entry which is preliminary data.</text>
</comment>
<feature type="region of interest" description="Disordered" evidence="1">
    <location>
        <begin position="1"/>
        <end position="21"/>
    </location>
</feature>
<evidence type="ECO:0000313" key="2">
    <source>
        <dbReference type="EMBL" id="KKR79719.1"/>
    </source>
</evidence>
<protein>
    <submittedName>
        <fullName evidence="2">Uncharacterized protein</fullName>
    </submittedName>
</protein>
<dbReference type="Proteomes" id="UP000034749">
    <property type="component" value="Unassembled WGS sequence"/>
</dbReference>
<dbReference type="AlphaFoldDB" id="A0A0G0TRV2"/>
<accession>A0A0G0TRV2</accession>
<reference evidence="2 3" key="1">
    <citation type="journal article" date="2015" name="Nature">
        <title>rRNA introns, odd ribosomes, and small enigmatic genomes across a large radiation of phyla.</title>
        <authorList>
            <person name="Brown C.T."/>
            <person name="Hug L.A."/>
            <person name="Thomas B.C."/>
            <person name="Sharon I."/>
            <person name="Castelle C.J."/>
            <person name="Singh A."/>
            <person name="Wilkins M.J."/>
            <person name="Williams K.H."/>
            <person name="Banfield J.F."/>
        </authorList>
    </citation>
    <scope>NUCLEOTIDE SEQUENCE [LARGE SCALE GENOMIC DNA]</scope>
</reference>
<organism evidence="2 3">
    <name type="scientific">Candidatus Nomurabacteria bacterium GW2011_GWA2_40_9</name>
    <dbReference type="NCBI Taxonomy" id="1618734"/>
    <lineage>
        <taxon>Bacteria</taxon>
        <taxon>Candidatus Nomuraibacteriota</taxon>
    </lineage>
</organism>
<name>A0A0G0TRV2_9BACT</name>
<sequence>MSYDDEEVLAEDSLKEDDDDLLDPLADEAINDFRFDEDEEDPDDSFH</sequence>
<evidence type="ECO:0000313" key="3">
    <source>
        <dbReference type="Proteomes" id="UP000034749"/>
    </source>
</evidence>
<gene>
    <name evidence="2" type="ORF">UU24_C0003G0009</name>
</gene>
<proteinExistence type="predicted"/>